<protein>
    <submittedName>
        <fullName evidence="1">Uncharacterized protein</fullName>
    </submittedName>
</protein>
<gene>
    <name evidence="1" type="ORF">EV684_101378</name>
</gene>
<accession>A0A4R2MQQ7</accession>
<reference evidence="1 2" key="1">
    <citation type="submission" date="2019-03" db="EMBL/GenBank/DDBJ databases">
        <title>Genomic Encyclopedia of Type Strains, Phase IV (KMG-IV): sequencing the most valuable type-strain genomes for metagenomic binning, comparative biology and taxonomic classification.</title>
        <authorList>
            <person name="Goeker M."/>
        </authorList>
    </citation>
    <scope>NUCLEOTIDE SEQUENCE [LARGE SCALE GENOMIC DNA]</scope>
    <source>
        <strain evidence="1 2">DSM 1709</strain>
    </source>
</reference>
<organism evidence="1 2">
    <name type="scientific">Rubrivivax gelatinosus</name>
    <name type="common">Rhodocyclus gelatinosus</name>
    <name type="synonym">Rhodopseudomonas gelatinosa</name>
    <dbReference type="NCBI Taxonomy" id="28068"/>
    <lineage>
        <taxon>Bacteria</taxon>
        <taxon>Pseudomonadati</taxon>
        <taxon>Pseudomonadota</taxon>
        <taxon>Betaproteobacteria</taxon>
        <taxon>Burkholderiales</taxon>
        <taxon>Sphaerotilaceae</taxon>
        <taxon>Rubrivivax</taxon>
    </lineage>
</organism>
<proteinExistence type="predicted"/>
<dbReference type="AlphaFoldDB" id="A0A4R2MQQ7"/>
<evidence type="ECO:0000313" key="1">
    <source>
        <dbReference type="EMBL" id="TCP05506.1"/>
    </source>
</evidence>
<evidence type="ECO:0000313" key="2">
    <source>
        <dbReference type="Proteomes" id="UP000295106"/>
    </source>
</evidence>
<dbReference type="RefSeq" id="WP_132644503.1">
    <property type="nucleotide sequence ID" value="NZ_CP181386.1"/>
</dbReference>
<dbReference type="EMBL" id="SLXD01000001">
    <property type="protein sequence ID" value="TCP05506.1"/>
    <property type="molecule type" value="Genomic_DNA"/>
</dbReference>
<comment type="caution">
    <text evidence="1">The sequence shown here is derived from an EMBL/GenBank/DDBJ whole genome shotgun (WGS) entry which is preliminary data.</text>
</comment>
<dbReference type="Proteomes" id="UP000295106">
    <property type="component" value="Unassembled WGS sequence"/>
</dbReference>
<name>A0A4R2MQQ7_RUBGE</name>
<dbReference type="GeneID" id="99687106"/>
<sequence>MIRFDFQMPDVDAVLREAMAEVEKDLTEKVRPAAVPFGGVAVKVEREADGTLKTINLQGTEAAIEAAQAALNC</sequence>
<dbReference type="OrthoDB" id="9954444at2"/>